<sequence length="443" mass="47285">MTTMNVERAPEEREDHVAVVGLGYIGLPLAASLAAAGRRVVGVDTSPAVRSAILAGTPSFFEPGLPELLGSLPEGSLTVSDRLPDRPPLAVIICVGTAVEEDSRRPDLGHLRSAVEHVAEHVDDETLVIIRSTVPVGTGRRIVLPALRRRVSSPLLASCPERTIQGRALDEIRSLPQIIGGLDDRSVRRARDLLAAVTPDQVVVSSLEAAEMVKLICNAHTDLIYGFGNEVALLAESLGLDAHELIAGANLRYPRPDLSRPGFVGGSCLVKDPYLLMHAGEEAGYRPPMVAAARSLNESLPARAADRVLKALESRGKPLSETKVAVLGIAYKGRPETDDTRGAASGPMSRLLTERVGTLVGHDFVVRAERIAALGYKPMDLDEALDSADAVILLTDHPGYTGPGLAHLLGRTAPRPVVFDMWGLLSEQAERHEGLTYLRLGHG</sequence>
<dbReference type="InterPro" id="IPR036291">
    <property type="entry name" value="NAD(P)-bd_dom_sf"/>
</dbReference>
<accession>A0A1G8A6W6</accession>
<dbReference type="SUPFAM" id="SSF48179">
    <property type="entry name" value="6-phosphogluconate dehydrogenase C-terminal domain-like"/>
    <property type="match status" value="1"/>
</dbReference>
<dbReference type="GO" id="GO:0051287">
    <property type="term" value="F:NAD binding"/>
    <property type="evidence" value="ECO:0007669"/>
    <property type="project" value="InterPro"/>
</dbReference>
<dbReference type="PANTHER" id="PTHR43491">
    <property type="entry name" value="UDP-N-ACETYL-D-MANNOSAMINE DEHYDROGENASE"/>
    <property type="match status" value="1"/>
</dbReference>
<dbReference type="Pfam" id="PF03720">
    <property type="entry name" value="UDPG_MGDP_dh_C"/>
    <property type="match status" value="1"/>
</dbReference>
<gene>
    <name evidence="6" type="ORF">SAMN05421505_11240</name>
</gene>
<dbReference type="AlphaFoldDB" id="A0A1G8A6W6"/>
<dbReference type="InterPro" id="IPR008927">
    <property type="entry name" value="6-PGluconate_DH-like_C_sf"/>
</dbReference>
<dbReference type="NCBIfam" id="TIGR03026">
    <property type="entry name" value="NDP-sugDHase"/>
    <property type="match status" value="1"/>
</dbReference>
<evidence type="ECO:0000256" key="1">
    <source>
        <dbReference type="ARBA" id="ARBA00006601"/>
    </source>
</evidence>
<evidence type="ECO:0000313" key="6">
    <source>
        <dbReference type="EMBL" id="SDH16694.1"/>
    </source>
</evidence>
<dbReference type="PANTHER" id="PTHR43491:SF2">
    <property type="entry name" value="UDP-N-ACETYL-D-MANNOSAMINE DEHYDROGENASE"/>
    <property type="match status" value="1"/>
</dbReference>
<dbReference type="SUPFAM" id="SSF51735">
    <property type="entry name" value="NAD(P)-binding Rossmann-fold domains"/>
    <property type="match status" value="1"/>
</dbReference>
<dbReference type="SUPFAM" id="SSF52413">
    <property type="entry name" value="UDP-glucose/GDP-mannose dehydrogenase C-terminal domain"/>
    <property type="match status" value="1"/>
</dbReference>
<comment type="similarity">
    <text evidence="1 4">Belongs to the UDP-glucose/GDP-mannose dehydrogenase family.</text>
</comment>
<dbReference type="InterPro" id="IPR017476">
    <property type="entry name" value="UDP-Glc/GDP-Man"/>
</dbReference>
<evidence type="ECO:0000256" key="4">
    <source>
        <dbReference type="PIRNR" id="PIRNR000124"/>
    </source>
</evidence>
<dbReference type="PIRSF" id="PIRSF000124">
    <property type="entry name" value="UDPglc_GDPman_dh"/>
    <property type="match status" value="1"/>
</dbReference>
<evidence type="ECO:0000256" key="2">
    <source>
        <dbReference type="ARBA" id="ARBA00023002"/>
    </source>
</evidence>
<dbReference type="InterPro" id="IPR001732">
    <property type="entry name" value="UDP-Glc/GDP-Man_DH_N"/>
</dbReference>
<dbReference type="Gene3D" id="3.40.50.720">
    <property type="entry name" value="NAD(P)-binding Rossmann-like Domain"/>
    <property type="match status" value="2"/>
</dbReference>
<dbReference type="InterPro" id="IPR014026">
    <property type="entry name" value="UDP-Glc/GDP-Man_DH_dimer"/>
</dbReference>
<dbReference type="EMBL" id="FNCN01000012">
    <property type="protein sequence ID" value="SDH16694.1"/>
    <property type="molecule type" value="Genomic_DNA"/>
</dbReference>
<dbReference type="STRING" id="504805.SAMN05421505_11240"/>
<evidence type="ECO:0000313" key="7">
    <source>
        <dbReference type="Proteomes" id="UP000198923"/>
    </source>
</evidence>
<dbReference type="InterPro" id="IPR036220">
    <property type="entry name" value="UDP-Glc/GDP-Man_DH_C_sf"/>
</dbReference>
<dbReference type="Pfam" id="PF00984">
    <property type="entry name" value="UDPG_MGDP_dh"/>
    <property type="match status" value="1"/>
</dbReference>
<dbReference type="GO" id="GO:0016628">
    <property type="term" value="F:oxidoreductase activity, acting on the CH-CH group of donors, NAD or NADP as acceptor"/>
    <property type="evidence" value="ECO:0007669"/>
    <property type="project" value="InterPro"/>
</dbReference>
<dbReference type="GO" id="GO:0000271">
    <property type="term" value="P:polysaccharide biosynthetic process"/>
    <property type="evidence" value="ECO:0007669"/>
    <property type="project" value="InterPro"/>
</dbReference>
<feature type="domain" description="UDP-glucose/GDP-mannose dehydrogenase C-terminal" evidence="5">
    <location>
        <begin position="325"/>
        <end position="427"/>
    </location>
</feature>
<organism evidence="6 7">
    <name type="scientific">Sinosporangium album</name>
    <dbReference type="NCBI Taxonomy" id="504805"/>
    <lineage>
        <taxon>Bacteria</taxon>
        <taxon>Bacillati</taxon>
        <taxon>Actinomycetota</taxon>
        <taxon>Actinomycetes</taxon>
        <taxon>Streptosporangiales</taxon>
        <taxon>Streptosporangiaceae</taxon>
        <taxon>Sinosporangium</taxon>
    </lineage>
</organism>
<dbReference type="Pfam" id="PF03721">
    <property type="entry name" value="UDPG_MGDP_dh_N"/>
    <property type="match status" value="1"/>
</dbReference>
<dbReference type="PIRSF" id="PIRSF500136">
    <property type="entry name" value="UDP_ManNAc_DH"/>
    <property type="match status" value="1"/>
</dbReference>
<proteinExistence type="inferred from homology"/>
<dbReference type="InterPro" id="IPR014027">
    <property type="entry name" value="UDP-Glc/GDP-Man_DH_C"/>
</dbReference>
<name>A0A1G8A6W6_9ACTN</name>
<dbReference type="InterPro" id="IPR028359">
    <property type="entry name" value="UDP_ManNAc/GlcNAc_DH"/>
</dbReference>
<dbReference type="GO" id="GO:0016616">
    <property type="term" value="F:oxidoreductase activity, acting on the CH-OH group of donors, NAD or NADP as acceptor"/>
    <property type="evidence" value="ECO:0007669"/>
    <property type="project" value="InterPro"/>
</dbReference>
<keyword evidence="7" id="KW-1185">Reference proteome</keyword>
<keyword evidence="2" id="KW-0560">Oxidoreductase</keyword>
<evidence type="ECO:0000259" key="5">
    <source>
        <dbReference type="SMART" id="SM00984"/>
    </source>
</evidence>
<reference evidence="6 7" key="1">
    <citation type="submission" date="2016-10" db="EMBL/GenBank/DDBJ databases">
        <authorList>
            <person name="de Groot N.N."/>
        </authorList>
    </citation>
    <scope>NUCLEOTIDE SEQUENCE [LARGE SCALE GENOMIC DNA]</scope>
    <source>
        <strain evidence="6 7">CPCC 201354</strain>
    </source>
</reference>
<keyword evidence="3" id="KW-0520">NAD</keyword>
<dbReference type="Proteomes" id="UP000198923">
    <property type="component" value="Unassembled WGS sequence"/>
</dbReference>
<evidence type="ECO:0000256" key="3">
    <source>
        <dbReference type="ARBA" id="ARBA00023027"/>
    </source>
</evidence>
<protein>
    <submittedName>
        <fullName evidence="6">UDP-N-acetyl-D-mannosaminuronic acid dehydrogenase</fullName>
    </submittedName>
</protein>
<dbReference type="SMART" id="SM00984">
    <property type="entry name" value="UDPG_MGDP_dh_C"/>
    <property type="match status" value="1"/>
</dbReference>